<protein>
    <recommendedName>
        <fullName evidence="1">N-acetyltransferase domain-containing protein</fullName>
    </recommendedName>
</protein>
<gene>
    <name evidence="2" type="ORF">GCM10010916_35110</name>
</gene>
<dbReference type="EMBL" id="BMGR01000012">
    <property type="protein sequence ID" value="GGG15178.1"/>
    <property type="molecule type" value="Genomic_DNA"/>
</dbReference>
<evidence type="ECO:0000313" key="3">
    <source>
        <dbReference type="Proteomes" id="UP000644756"/>
    </source>
</evidence>
<dbReference type="Pfam" id="PF00583">
    <property type="entry name" value="Acetyltransf_1"/>
    <property type="match status" value="1"/>
</dbReference>
<reference evidence="2" key="1">
    <citation type="journal article" date="2014" name="Int. J. Syst. Evol. Microbiol.">
        <title>Complete genome sequence of Corynebacterium casei LMG S-19264T (=DSM 44701T), isolated from a smear-ripened cheese.</title>
        <authorList>
            <consortium name="US DOE Joint Genome Institute (JGI-PGF)"/>
            <person name="Walter F."/>
            <person name="Albersmeier A."/>
            <person name="Kalinowski J."/>
            <person name="Ruckert C."/>
        </authorList>
    </citation>
    <scope>NUCLEOTIDE SEQUENCE</scope>
    <source>
        <strain evidence="2">CGMCC 1.12987</strain>
    </source>
</reference>
<dbReference type="Proteomes" id="UP000644756">
    <property type="component" value="Unassembled WGS sequence"/>
</dbReference>
<dbReference type="InterPro" id="IPR016181">
    <property type="entry name" value="Acyl_CoA_acyltransferase"/>
</dbReference>
<dbReference type="RefSeq" id="WP_188532377.1">
    <property type="nucleotide sequence ID" value="NZ_BMGR01000012.1"/>
</dbReference>
<dbReference type="CDD" id="cd04301">
    <property type="entry name" value="NAT_SF"/>
    <property type="match status" value="1"/>
</dbReference>
<feature type="domain" description="N-acetyltransferase" evidence="1">
    <location>
        <begin position="1"/>
        <end position="140"/>
    </location>
</feature>
<dbReference type="InterPro" id="IPR000182">
    <property type="entry name" value="GNAT_dom"/>
</dbReference>
<name>A0A917FZE9_9BACL</name>
<evidence type="ECO:0000259" key="1">
    <source>
        <dbReference type="PROSITE" id="PS51186"/>
    </source>
</evidence>
<reference evidence="2" key="2">
    <citation type="submission" date="2020-09" db="EMBL/GenBank/DDBJ databases">
        <authorList>
            <person name="Sun Q."/>
            <person name="Zhou Y."/>
        </authorList>
    </citation>
    <scope>NUCLEOTIDE SEQUENCE</scope>
    <source>
        <strain evidence="2">CGMCC 1.12987</strain>
    </source>
</reference>
<comment type="caution">
    <text evidence="2">The sequence shown here is derived from an EMBL/GenBank/DDBJ whole genome shotgun (WGS) entry which is preliminary data.</text>
</comment>
<keyword evidence="3" id="KW-1185">Reference proteome</keyword>
<dbReference type="Gene3D" id="3.40.630.30">
    <property type="match status" value="1"/>
</dbReference>
<accession>A0A917FZE9</accession>
<proteinExistence type="predicted"/>
<dbReference type="SUPFAM" id="SSF55729">
    <property type="entry name" value="Acyl-CoA N-acyltransferases (Nat)"/>
    <property type="match status" value="1"/>
</dbReference>
<organism evidence="2 3">
    <name type="scientific">Paenibacillus abyssi</name>
    <dbReference type="NCBI Taxonomy" id="1340531"/>
    <lineage>
        <taxon>Bacteria</taxon>
        <taxon>Bacillati</taxon>
        <taxon>Bacillota</taxon>
        <taxon>Bacilli</taxon>
        <taxon>Bacillales</taxon>
        <taxon>Paenibacillaceae</taxon>
        <taxon>Paenibacillus</taxon>
    </lineage>
</organism>
<dbReference type="PROSITE" id="PS51186">
    <property type="entry name" value="GNAT"/>
    <property type="match status" value="1"/>
</dbReference>
<sequence length="148" mass="17131">MIDLKAYPNRKEIRVLLGACMWPDDERISNEFQAYIKDESRQLLGKIRNEQLVGLIGIIPILDREAELKHIAVLPAYRRQGIGKDMIDEYMQQYGMDSMTAETDKDAVGFYRNMGFQITSLGEKYPGVERFQCRLVIKTNELAEHEQS</sequence>
<dbReference type="AlphaFoldDB" id="A0A917FZE9"/>
<evidence type="ECO:0000313" key="2">
    <source>
        <dbReference type="EMBL" id="GGG15178.1"/>
    </source>
</evidence>
<dbReference type="GO" id="GO:0016747">
    <property type="term" value="F:acyltransferase activity, transferring groups other than amino-acyl groups"/>
    <property type="evidence" value="ECO:0007669"/>
    <property type="project" value="InterPro"/>
</dbReference>